<organism evidence="1 2">
    <name type="scientific">Plakobranchus ocellatus</name>
    <dbReference type="NCBI Taxonomy" id="259542"/>
    <lineage>
        <taxon>Eukaryota</taxon>
        <taxon>Metazoa</taxon>
        <taxon>Spiralia</taxon>
        <taxon>Lophotrochozoa</taxon>
        <taxon>Mollusca</taxon>
        <taxon>Gastropoda</taxon>
        <taxon>Heterobranchia</taxon>
        <taxon>Euthyneura</taxon>
        <taxon>Panpulmonata</taxon>
        <taxon>Sacoglossa</taxon>
        <taxon>Placobranchoidea</taxon>
        <taxon>Plakobranchidae</taxon>
        <taxon>Plakobranchus</taxon>
    </lineage>
</organism>
<keyword evidence="2" id="KW-1185">Reference proteome</keyword>
<evidence type="ECO:0000313" key="1">
    <source>
        <dbReference type="EMBL" id="GFO06578.1"/>
    </source>
</evidence>
<reference evidence="1 2" key="1">
    <citation type="journal article" date="2021" name="Elife">
        <title>Chloroplast acquisition without the gene transfer in kleptoplastic sea slugs, Plakobranchus ocellatus.</title>
        <authorList>
            <person name="Maeda T."/>
            <person name="Takahashi S."/>
            <person name="Yoshida T."/>
            <person name="Shimamura S."/>
            <person name="Takaki Y."/>
            <person name="Nagai Y."/>
            <person name="Toyoda A."/>
            <person name="Suzuki Y."/>
            <person name="Arimoto A."/>
            <person name="Ishii H."/>
            <person name="Satoh N."/>
            <person name="Nishiyama T."/>
            <person name="Hasebe M."/>
            <person name="Maruyama T."/>
            <person name="Minagawa J."/>
            <person name="Obokata J."/>
            <person name="Shigenobu S."/>
        </authorList>
    </citation>
    <scope>NUCLEOTIDE SEQUENCE [LARGE SCALE GENOMIC DNA]</scope>
</reference>
<dbReference type="Proteomes" id="UP000735302">
    <property type="component" value="Unassembled WGS sequence"/>
</dbReference>
<gene>
    <name evidence="1" type="ORF">PoB_003308300</name>
</gene>
<accession>A0AAV4AH40</accession>
<dbReference type="AlphaFoldDB" id="A0AAV4AH40"/>
<sequence length="115" mass="13494">MSDMTVSLALEREPLIARARLKLHCTLDTASSLLRFTRPLIVQHRSSTRLPRSMWLITEVSFTGLEVQIYIIAHTRQNLNEFLPHIHRQILRASVHYFLRKKTPLRSRKFTLLSC</sequence>
<protein>
    <submittedName>
        <fullName evidence="1">Uncharacterized protein</fullName>
    </submittedName>
</protein>
<name>A0AAV4AH40_9GAST</name>
<evidence type="ECO:0000313" key="2">
    <source>
        <dbReference type="Proteomes" id="UP000735302"/>
    </source>
</evidence>
<proteinExistence type="predicted"/>
<comment type="caution">
    <text evidence="1">The sequence shown here is derived from an EMBL/GenBank/DDBJ whole genome shotgun (WGS) entry which is preliminary data.</text>
</comment>
<dbReference type="EMBL" id="BLXT01003778">
    <property type="protein sequence ID" value="GFO06578.1"/>
    <property type="molecule type" value="Genomic_DNA"/>
</dbReference>